<organism evidence="9 10">
    <name type="scientific">Musca domestica</name>
    <name type="common">House fly</name>
    <dbReference type="NCBI Taxonomy" id="7370"/>
    <lineage>
        <taxon>Eukaryota</taxon>
        <taxon>Metazoa</taxon>
        <taxon>Ecdysozoa</taxon>
        <taxon>Arthropoda</taxon>
        <taxon>Hexapoda</taxon>
        <taxon>Insecta</taxon>
        <taxon>Pterygota</taxon>
        <taxon>Neoptera</taxon>
        <taxon>Endopterygota</taxon>
        <taxon>Diptera</taxon>
        <taxon>Brachycera</taxon>
        <taxon>Muscomorpha</taxon>
        <taxon>Muscoidea</taxon>
        <taxon>Muscidae</taxon>
        <taxon>Musca</taxon>
    </lineage>
</organism>
<keyword evidence="2" id="KW-0805">Transcription regulation</keyword>
<reference evidence="10" key="1">
    <citation type="submission" date="2025-08" db="UniProtKB">
        <authorList>
            <consortium name="RefSeq"/>
        </authorList>
    </citation>
    <scope>IDENTIFICATION</scope>
    <source>
        <strain evidence="10">Aabys</strain>
        <tissue evidence="10">Whole body</tissue>
    </source>
</reference>
<evidence type="ECO:0000256" key="6">
    <source>
        <dbReference type="PROSITE-ProRule" id="PRU00320"/>
    </source>
</evidence>
<feature type="compositionally biased region" description="Low complexity" evidence="7">
    <location>
        <begin position="192"/>
        <end position="201"/>
    </location>
</feature>
<feature type="region of interest" description="Disordered" evidence="7">
    <location>
        <begin position="238"/>
        <end position="270"/>
    </location>
</feature>
<feature type="compositionally biased region" description="Basic and acidic residues" evidence="7">
    <location>
        <begin position="246"/>
        <end position="255"/>
    </location>
</feature>
<feature type="region of interest" description="Disordered" evidence="7">
    <location>
        <begin position="1110"/>
        <end position="1133"/>
    </location>
</feature>
<protein>
    <submittedName>
        <fullName evidence="10">Mushroom body large-type Kenyon cell-specific protein 1 isoform X1</fullName>
    </submittedName>
</protein>
<accession>A0ABM3VAV2</accession>
<evidence type="ECO:0000256" key="4">
    <source>
        <dbReference type="ARBA" id="ARBA00023163"/>
    </source>
</evidence>
<feature type="compositionally biased region" description="Basic and acidic residues" evidence="7">
    <location>
        <begin position="1226"/>
        <end position="1238"/>
    </location>
</feature>
<dbReference type="PROSITE" id="PS50960">
    <property type="entry name" value="HTH_PSQ"/>
    <property type="match status" value="1"/>
</dbReference>
<evidence type="ECO:0000256" key="3">
    <source>
        <dbReference type="ARBA" id="ARBA00023125"/>
    </source>
</evidence>
<feature type="region of interest" description="Disordered" evidence="7">
    <location>
        <begin position="323"/>
        <end position="405"/>
    </location>
</feature>
<dbReference type="InterPro" id="IPR007889">
    <property type="entry name" value="HTH_Psq"/>
</dbReference>
<feature type="domain" description="HTH psq-type" evidence="8">
    <location>
        <begin position="867"/>
        <end position="919"/>
    </location>
</feature>
<proteinExistence type="predicted"/>
<feature type="region of interest" description="Disordered" evidence="7">
    <location>
        <begin position="1049"/>
        <end position="1078"/>
    </location>
</feature>
<feature type="compositionally biased region" description="Polar residues" evidence="7">
    <location>
        <begin position="935"/>
        <end position="944"/>
    </location>
</feature>
<keyword evidence="5 6" id="KW-0539">Nucleus</keyword>
<dbReference type="GeneID" id="101898716"/>
<dbReference type="PANTHER" id="PTHR21545:SF13">
    <property type="entry name" value="ECDYSONE-INDUCED PROTEIN 93F, ISOFORM C"/>
    <property type="match status" value="1"/>
</dbReference>
<feature type="compositionally biased region" description="Low complexity" evidence="7">
    <location>
        <begin position="697"/>
        <end position="723"/>
    </location>
</feature>
<gene>
    <name evidence="10" type="primary">LOC101898716</name>
</gene>
<keyword evidence="9" id="KW-1185">Reference proteome</keyword>
<feature type="region of interest" description="Disordered" evidence="7">
    <location>
        <begin position="157"/>
        <end position="212"/>
    </location>
</feature>
<feature type="region of interest" description="Disordered" evidence="7">
    <location>
        <begin position="510"/>
        <end position="548"/>
    </location>
</feature>
<feature type="compositionally biased region" description="Polar residues" evidence="7">
    <location>
        <begin position="389"/>
        <end position="399"/>
    </location>
</feature>
<name>A0ABM3VAV2_MUSDO</name>
<evidence type="ECO:0000256" key="1">
    <source>
        <dbReference type="ARBA" id="ARBA00004123"/>
    </source>
</evidence>
<dbReference type="Proteomes" id="UP001652621">
    <property type="component" value="Unplaced"/>
</dbReference>
<feature type="region of interest" description="Disordered" evidence="7">
    <location>
        <begin position="463"/>
        <end position="487"/>
    </location>
</feature>
<evidence type="ECO:0000256" key="7">
    <source>
        <dbReference type="SAM" id="MobiDB-lite"/>
    </source>
</evidence>
<feature type="compositionally biased region" description="Low complexity" evidence="7">
    <location>
        <begin position="368"/>
        <end position="378"/>
    </location>
</feature>
<feature type="DNA-binding region" description="H-T-H motif" evidence="6">
    <location>
        <begin position="895"/>
        <end position="915"/>
    </location>
</feature>
<sequence length="1328" mass="143008">MAECSYARCIQERRLIKRELMKHSKDMLYIVGLERVAEELMGRRKWKQYQDTLMRTHLNSDQFVATIGDSNIELKKELDKLKLDIETLEIHKTSTAVNNNNNNCNLEDNHRQEINQQQQNKHHNSIKQEEKDNTIQLESQENNLDTASQIQGVEISNQSHNNTNSNSSHNNTKTNITNPKDNNTESVENRKTPSSQQTTSPSPSPPPPEPIDWKPNEKCYFCVNGKLLTLNSKGELVAESGPTGSETDHIKRLDCDSDSNESSKLPTVSTNGNVALMTGANSMTGSNSLTLSKLLTQKMASMDSMAAQFAAIQNILPNLNWMNQQQQQSQPDSVTPTTSDTSAAAISPSLKDSPSPSDATGEQPLDLSSKPSPNSSISGDLKSVRIKSSRATPVPSTRRTYSEEDINNAMHEVLSGRLGTRKAAVQFNVPRSTLRNKMYKMATGAKRGADTPTEILQQELEKDLSADEAEGDVDSNASTPQPDDELRRITTPTMLKKIAAANNGEGAMDIADEPLSLSSPKPAHTESSKPQTNNLLNPNAELSTPPQPQIPQIDATLLLQTLLLSDKNLRDLFSALLLNSTINLKDVLLGATTAATTAATAATAAAAVAAAATVNEPNTNSPNNGNQQQDYRSLLQLLLQQQQQQQQQQQSSFAPGRRLPKSDTPETNSSMDPNESCDDPSSAILKIPSYTPVAGTSSSMGPSSSRGSPALHCHNSNNSNSNRNGGGDSPGPLMLVAAKNQLGANNSLSVTPPLLHGGVDGQSNQPLRMRDVIANSIHRTMSEQANKDVLLGLVADCERNNSSGMDYKKPTISVVKNIGGTDTSRFGTAPNLLANAAMHNSHHHHHMHAHHLRSQEAAALAAGKGTRPKRGKYRNYDRDSLVEAVKAVQRGEMSVHRAGSYYGVPHSTLEYKVKERHLMRPRKREPKPQPGLDGASNSSKSNANIPAGLDKLKAGNGPNASLKLSGAALKSNGGTGTAGFPANVGNGMKLPMFDPTLAHLPYAPTMFWQHQQAAFGQLQMDLNRNATAASSGASPTETGSEILKSHMQRYQEATSGGGNTTNSSNGPSPISSPPIISGHDINRARELYETNAANGANFLDGIIRKTLDRKSNEVSGIPSSSSSGGGGGGGGVLLDQLLMKKTPLPFTNNRGMVDYNSLSHSPSNKRTGSPLSLRAASIKRERNDSGSDDDETSQSGADEYDRENNNNNNTSGSSKGGHGSLKTLLHQRDRRIASRDSASETDASSLKSEQLHNNNNNNNSSSHHMHLHHNNNGSNTNNNNNVASDINGGGGGAINVKREIPTLESGTSILQEKLSQIKSEQQENEENL</sequence>
<dbReference type="PANTHER" id="PTHR21545">
    <property type="entry name" value="TRANSCRIPTION FACTOR MLR1/2"/>
    <property type="match status" value="1"/>
</dbReference>
<feature type="compositionally biased region" description="Low complexity" evidence="7">
    <location>
        <begin position="1060"/>
        <end position="1078"/>
    </location>
</feature>
<evidence type="ECO:0000256" key="5">
    <source>
        <dbReference type="ARBA" id="ARBA00023242"/>
    </source>
</evidence>
<feature type="compositionally biased region" description="Low complexity" evidence="7">
    <location>
        <begin position="324"/>
        <end position="358"/>
    </location>
</feature>
<feature type="compositionally biased region" description="Polar residues" evidence="7">
    <location>
        <begin position="260"/>
        <end position="270"/>
    </location>
</feature>
<feature type="compositionally biased region" description="Low complexity" evidence="7">
    <location>
        <begin position="1270"/>
        <end position="1281"/>
    </location>
</feature>
<feature type="compositionally biased region" description="Low complexity" evidence="7">
    <location>
        <begin position="1252"/>
        <end position="1262"/>
    </location>
</feature>
<evidence type="ECO:0000313" key="10">
    <source>
        <dbReference type="RefSeq" id="XP_058982925.1"/>
    </source>
</evidence>
<keyword evidence="3 6" id="KW-0238">DNA-binding</keyword>
<dbReference type="Pfam" id="PF05225">
    <property type="entry name" value="HTH_psq"/>
    <property type="match status" value="2"/>
</dbReference>
<feature type="compositionally biased region" description="Polar residues" evidence="7">
    <location>
        <begin position="528"/>
        <end position="544"/>
    </location>
</feature>
<keyword evidence="4" id="KW-0804">Transcription</keyword>
<feature type="region of interest" description="Disordered" evidence="7">
    <location>
        <begin position="912"/>
        <end position="956"/>
    </location>
</feature>
<feature type="compositionally biased region" description="Low complexity" evidence="7">
    <location>
        <begin position="157"/>
        <end position="178"/>
    </location>
</feature>
<dbReference type="SUPFAM" id="SSF46689">
    <property type="entry name" value="Homeodomain-like"/>
    <property type="match status" value="2"/>
</dbReference>
<feature type="region of interest" description="Disordered" evidence="7">
    <location>
        <begin position="639"/>
        <end position="732"/>
    </location>
</feature>
<dbReference type="RefSeq" id="XP_058982925.1">
    <property type="nucleotide sequence ID" value="XM_059126942.1"/>
</dbReference>
<feature type="compositionally biased region" description="Low complexity" evidence="7">
    <location>
        <begin position="639"/>
        <end position="650"/>
    </location>
</feature>
<evidence type="ECO:0000259" key="8">
    <source>
        <dbReference type="PROSITE" id="PS50960"/>
    </source>
</evidence>
<evidence type="ECO:0000313" key="9">
    <source>
        <dbReference type="Proteomes" id="UP001652621"/>
    </source>
</evidence>
<dbReference type="Gene3D" id="1.10.10.60">
    <property type="entry name" value="Homeodomain-like"/>
    <property type="match status" value="2"/>
</dbReference>
<dbReference type="InterPro" id="IPR009057">
    <property type="entry name" value="Homeodomain-like_sf"/>
</dbReference>
<feature type="compositionally biased region" description="Gly residues" evidence="7">
    <location>
        <begin position="1123"/>
        <end position="1132"/>
    </location>
</feature>
<evidence type="ECO:0000256" key="2">
    <source>
        <dbReference type="ARBA" id="ARBA00023015"/>
    </source>
</evidence>
<comment type="subcellular location">
    <subcellularLocation>
        <location evidence="1 6">Nucleus</location>
    </subcellularLocation>
</comment>
<feature type="region of interest" description="Disordered" evidence="7">
    <location>
        <begin position="1178"/>
        <end position="1286"/>
    </location>
</feature>